<accession>A0A0C3AI87</accession>
<evidence type="ECO:0000313" key="3">
    <source>
        <dbReference type="Proteomes" id="UP000054097"/>
    </source>
</evidence>
<feature type="region of interest" description="Disordered" evidence="1">
    <location>
        <begin position="317"/>
        <end position="351"/>
    </location>
</feature>
<sequence length="361" mass="40284">HINFFFSILSNLESLIVVYKGRDPIANTIQVTTTGLRASRRSLALSIVDIYPISAHPVIEPLVEAETISRLYGERLDQISSLVLPNLGGNSAEVDFLPRDITKIECDSRKVHPFPHVRSYKLDMCTFAIGNKDDLGSLVRLTITACLWVHLDCHVFLPSLRFLSCGGIKLEPRSSIQAPALQQLHLSIHGGSFPRRIKMTEEALQTSSFGLLPNLSLVIKDCLRTQSIVQFLRRCGHVENASLTFSDEGEALLFIDDLFREEVFEHVRTGENSSHIKPRPIVSKLKLSLLSSQLDLEELKLRTAGLMRARRHFDTPIAPVASPRIDKPSHGQNHKRNSYDTEPSSGAPILNISTPMSEILV</sequence>
<gene>
    <name evidence="2" type="ORF">M408DRAFT_27039</name>
</gene>
<reference evidence="2 3" key="1">
    <citation type="submission" date="2014-04" db="EMBL/GenBank/DDBJ databases">
        <authorList>
            <consortium name="DOE Joint Genome Institute"/>
            <person name="Kuo A."/>
            <person name="Zuccaro A."/>
            <person name="Kohler A."/>
            <person name="Nagy L.G."/>
            <person name="Floudas D."/>
            <person name="Copeland A."/>
            <person name="Barry K.W."/>
            <person name="Cichocki N."/>
            <person name="Veneault-Fourrey C."/>
            <person name="LaButti K."/>
            <person name="Lindquist E.A."/>
            <person name="Lipzen A."/>
            <person name="Lundell T."/>
            <person name="Morin E."/>
            <person name="Murat C."/>
            <person name="Sun H."/>
            <person name="Tunlid A."/>
            <person name="Henrissat B."/>
            <person name="Grigoriev I.V."/>
            <person name="Hibbett D.S."/>
            <person name="Martin F."/>
            <person name="Nordberg H.P."/>
            <person name="Cantor M.N."/>
            <person name="Hua S.X."/>
        </authorList>
    </citation>
    <scope>NUCLEOTIDE SEQUENCE [LARGE SCALE GENOMIC DNA]</scope>
    <source>
        <strain evidence="2 3">MAFF 305830</strain>
    </source>
</reference>
<name>A0A0C3AI87_SERVB</name>
<keyword evidence="3" id="KW-1185">Reference proteome</keyword>
<proteinExistence type="predicted"/>
<dbReference type="EMBL" id="KN824324">
    <property type="protein sequence ID" value="KIM24375.1"/>
    <property type="molecule type" value="Genomic_DNA"/>
</dbReference>
<protein>
    <submittedName>
        <fullName evidence="2">Uncharacterized protein</fullName>
    </submittedName>
</protein>
<reference evidence="3" key="2">
    <citation type="submission" date="2015-01" db="EMBL/GenBank/DDBJ databases">
        <title>Evolutionary Origins and Diversification of the Mycorrhizal Mutualists.</title>
        <authorList>
            <consortium name="DOE Joint Genome Institute"/>
            <consortium name="Mycorrhizal Genomics Consortium"/>
            <person name="Kohler A."/>
            <person name="Kuo A."/>
            <person name="Nagy L.G."/>
            <person name="Floudas D."/>
            <person name="Copeland A."/>
            <person name="Barry K.W."/>
            <person name="Cichocki N."/>
            <person name="Veneault-Fourrey C."/>
            <person name="LaButti K."/>
            <person name="Lindquist E.A."/>
            <person name="Lipzen A."/>
            <person name="Lundell T."/>
            <person name="Morin E."/>
            <person name="Murat C."/>
            <person name="Riley R."/>
            <person name="Ohm R."/>
            <person name="Sun H."/>
            <person name="Tunlid A."/>
            <person name="Henrissat B."/>
            <person name="Grigoriev I.V."/>
            <person name="Hibbett D.S."/>
            <person name="Martin F."/>
        </authorList>
    </citation>
    <scope>NUCLEOTIDE SEQUENCE [LARGE SCALE GENOMIC DNA]</scope>
    <source>
        <strain evidence="3">MAFF 305830</strain>
    </source>
</reference>
<organism evidence="2 3">
    <name type="scientific">Serendipita vermifera MAFF 305830</name>
    <dbReference type="NCBI Taxonomy" id="933852"/>
    <lineage>
        <taxon>Eukaryota</taxon>
        <taxon>Fungi</taxon>
        <taxon>Dikarya</taxon>
        <taxon>Basidiomycota</taxon>
        <taxon>Agaricomycotina</taxon>
        <taxon>Agaricomycetes</taxon>
        <taxon>Sebacinales</taxon>
        <taxon>Serendipitaceae</taxon>
        <taxon>Serendipita</taxon>
    </lineage>
</organism>
<feature type="non-terminal residue" evidence="2">
    <location>
        <position position="1"/>
    </location>
</feature>
<evidence type="ECO:0000256" key="1">
    <source>
        <dbReference type="SAM" id="MobiDB-lite"/>
    </source>
</evidence>
<evidence type="ECO:0000313" key="2">
    <source>
        <dbReference type="EMBL" id="KIM24375.1"/>
    </source>
</evidence>
<dbReference type="HOGENOM" id="CLU_768489_0_0_1"/>
<dbReference type="Proteomes" id="UP000054097">
    <property type="component" value="Unassembled WGS sequence"/>
</dbReference>
<dbReference type="AlphaFoldDB" id="A0A0C3AI87"/>